<gene>
    <name evidence="2" type="ORF">TGDOM2_267775</name>
</gene>
<feature type="compositionally biased region" description="Acidic residues" evidence="1">
    <location>
        <begin position="436"/>
        <end position="446"/>
    </location>
</feature>
<feature type="region of interest" description="Disordered" evidence="1">
    <location>
        <begin position="419"/>
        <end position="446"/>
    </location>
</feature>
<evidence type="ECO:0000313" key="2">
    <source>
        <dbReference type="EMBL" id="KFG38911.1"/>
    </source>
</evidence>
<proteinExistence type="predicted"/>
<dbReference type="AlphaFoldDB" id="A0A086K3E3"/>
<feature type="compositionally biased region" description="Polar residues" evidence="1">
    <location>
        <begin position="514"/>
        <end position="524"/>
    </location>
</feature>
<feature type="compositionally biased region" description="Low complexity" evidence="1">
    <location>
        <begin position="63"/>
        <end position="78"/>
    </location>
</feature>
<comment type="caution">
    <text evidence="2">The sequence shown here is derived from an EMBL/GenBank/DDBJ whole genome shotgun (WGS) entry which is preliminary data.</text>
</comment>
<feature type="region of interest" description="Disordered" evidence="1">
    <location>
        <begin position="1"/>
        <end position="23"/>
    </location>
</feature>
<feature type="region of interest" description="Disordered" evidence="1">
    <location>
        <begin position="39"/>
        <end position="78"/>
    </location>
</feature>
<evidence type="ECO:0008006" key="4">
    <source>
        <dbReference type="Google" id="ProtNLM"/>
    </source>
</evidence>
<dbReference type="OrthoDB" id="273181at2759"/>
<evidence type="ECO:0000256" key="1">
    <source>
        <dbReference type="SAM" id="MobiDB-lite"/>
    </source>
</evidence>
<sequence length="842" mass="90569">MALASHRAPARQAATKALPSACSVSSFSASVRRAPEREWNLFPSPSPVLASRLRSQPRGQKTSSLQSSSPSLSSSSPPLSSSFCSLSFLSGGPSSTEKWIRRGDASLLFRALRRPQRPSQGGEVEGEKGSVCRRLRRRSLSASTLDTRFVKESLSGATSPQLDSAVRRNTCMQAPFALLSPLNARRFASLSSSLSSLSSSVSSPSASSCSDALSEESWEGRLLALRRLAEAEEGVRRGKAVVEFARGAQRGRRKSSSSALPFSVDAFASPDSSLADSESAGARLAAFLAALGEEQKLKSREEKLRLFVALARVRPQVLAEAPASAALLRSLVCDLLGGSGETQEESWAEADVTAKEVLVVLGCVRRLMNLPPFASPADRSYLRCCRLLREGRLASLSSSDLTKLLSLLAHPFQFANASFTDEETSGGGAASRAREDAEEEDKEAEDAEALRRQLIVMALNVFSDRLEGASGSPPTLDDVASLLRAAALAGTHADVLRRVFACICAAAAPEGEASSLSPQASRQGNRLPAPRQRRSQKEKTQNTATQKVTPPQAVHLLHIMTTARLYSPEAIDALLSRFDVDESAPDALTSADAAPSPLSLLPIDGAPLNGGASPVVETILNAFVAKGEAGKKGWGVRTLGTRSELLRLLKIVELTLRLDLPHTCSQLSPPALRVLGVIRDTPFVDPKLMTDNVLSYQLAHFLRKHRFPCERSMEGPYALRLADIERRLVVLPVDATDEDPSRMCRHAASALDRSGEGAGDDGLQGEQRIAREEATKNLLDALRPETKARLTHLKELGWRVLVVHYRDWTAINSPLSKAKFVRSLLQRHGLIDLAPSGTGASR</sequence>
<dbReference type="EMBL" id="AHZU02000892">
    <property type="protein sequence ID" value="KFG38911.1"/>
    <property type="molecule type" value="Genomic_DNA"/>
</dbReference>
<feature type="compositionally biased region" description="Polar residues" evidence="1">
    <location>
        <begin position="53"/>
        <end position="62"/>
    </location>
</feature>
<feature type="region of interest" description="Disordered" evidence="1">
    <location>
        <begin position="512"/>
        <end position="550"/>
    </location>
</feature>
<protein>
    <recommendedName>
        <fullName evidence="4">RAP domain-containing protein</fullName>
    </recommendedName>
</protein>
<name>A0A086K3E3_TOXGO</name>
<dbReference type="Proteomes" id="UP000028837">
    <property type="component" value="Unassembled WGS sequence"/>
</dbReference>
<reference evidence="2 3" key="1">
    <citation type="submission" date="2014-02" db="EMBL/GenBank/DDBJ databases">
        <authorList>
            <person name="Sibley D."/>
            <person name="Venepally P."/>
            <person name="Karamycheva S."/>
            <person name="Hadjithomas M."/>
            <person name="Khan A."/>
            <person name="Brunk B."/>
            <person name="Roos D."/>
            <person name="Caler E."/>
            <person name="Lorenzi H."/>
        </authorList>
    </citation>
    <scope>NUCLEOTIDE SEQUENCE [LARGE SCALE GENOMIC DNA]</scope>
    <source>
        <strain evidence="2 3">GAB2-2007-GAL-DOM2</strain>
    </source>
</reference>
<feature type="region of interest" description="Disordered" evidence="1">
    <location>
        <begin position="111"/>
        <end position="130"/>
    </location>
</feature>
<dbReference type="VEuPathDB" id="ToxoDB:TGDOM2_267775"/>
<evidence type="ECO:0000313" key="3">
    <source>
        <dbReference type="Proteomes" id="UP000028837"/>
    </source>
</evidence>
<organism evidence="2 3">
    <name type="scientific">Toxoplasma gondii GAB2-2007-GAL-DOM2</name>
    <dbReference type="NCBI Taxonomy" id="1130820"/>
    <lineage>
        <taxon>Eukaryota</taxon>
        <taxon>Sar</taxon>
        <taxon>Alveolata</taxon>
        <taxon>Apicomplexa</taxon>
        <taxon>Conoidasida</taxon>
        <taxon>Coccidia</taxon>
        <taxon>Eucoccidiorida</taxon>
        <taxon>Eimeriorina</taxon>
        <taxon>Sarcocystidae</taxon>
        <taxon>Toxoplasma</taxon>
    </lineage>
</organism>
<accession>A0A086K3E3</accession>